<evidence type="ECO:0000313" key="2">
    <source>
        <dbReference type="Proteomes" id="UP000000768"/>
    </source>
</evidence>
<dbReference type="Gramene" id="KXG30976">
    <property type="protein sequence ID" value="KXG30976"/>
    <property type="gene ID" value="SORBI_3004G276000"/>
</dbReference>
<name>A0A194YS24_SORBI</name>
<dbReference type="AlphaFoldDB" id="A0A194YS24"/>
<gene>
    <name evidence="1" type="ORF">SORBI_3004G276000</name>
</gene>
<protein>
    <submittedName>
        <fullName evidence="1">Uncharacterized protein</fullName>
    </submittedName>
</protein>
<reference evidence="2" key="2">
    <citation type="journal article" date="2018" name="Plant J.">
        <title>The Sorghum bicolor reference genome: improved assembly, gene annotations, a transcriptome atlas, and signatures of genome organization.</title>
        <authorList>
            <person name="McCormick R.F."/>
            <person name="Truong S.K."/>
            <person name="Sreedasyam A."/>
            <person name="Jenkins J."/>
            <person name="Shu S."/>
            <person name="Sims D."/>
            <person name="Kennedy M."/>
            <person name="Amirebrahimi M."/>
            <person name="Weers B.D."/>
            <person name="McKinley B."/>
            <person name="Mattison A."/>
            <person name="Morishige D.T."/>
            <person name="Grimwood J."/>
            <person name="Schmutz J."/>
            <person name="Mullet J.E."/>
        </authorList>
    </citation>
    <scope>NUCLEOTIDE SEQUENCE [LARGE SCALE GENOMIC DNA]</scope>
    <source>
        <strain evidence="2">cv. BTx623</strain>
    </source>
</reference>
<reference evidence="1 2" key="1">
    <citation type="journal article" date="2009" name="Nature">
        <title>The Sorghum bicolor genome and the diversification of grasses.</title>
        <authorList>
            <person name="Paterson A.H."/>
            <person name="Bowers J.E."/>
            <person name="Bruggmann R."/>
            <person name="Dubchak I."/>
            <person name="Grimwood J."/>
            <person name="Gundlach H."/>
            <person name="Haberer G."/>
            <person name="Hellsten U."/>
            <person name="Mitros T."/>
            <person name="Poliakov A."/>
            <person name="Schmutz J."/>
            <person name="Spannagl M."/>
            <person name="Tang H."/>
            <person name="Wang X."/>
            <person name="Wicker T."/>
            <person name="Bharti A.K."/>
            <person name="Chapman J."/>
            <person name="Feltus F.A."/>
            <person name="Gowik U."/>
            <person name="Grigoriev I.V."/>
            <person name="Lyons E."/>
            <person name="Maher C.A."/>
            <person name="Martis M."/>
            <person name="Narechania A."/>
            <person name="Otillar R.P."/>
            <person name="Penning B.W."/>
            <person name="Salamov A.A."/>
            <person name="Wang Y."/>
            <person name="Zhang L."/>
            <person name="Carpita N.C."/>
            <person name="Freeling M."/>
            <person name="Gingle A.R."/>
            <person name="Hash C.T."/>
            <person name="Keller B."/>
            <person name="Klein P."/>
            <person name="Kresovich S."/>
            <person name="McCann M.C."/>
            <person name="Ming R."/>
            <person name="Peterson D.G."/>
            <person name="Mehboob-ur-Rahman"/>
            <person name="Ware D."/>
            <person name="Westhoff P."/>
            <person name="Mayer K.F."/>
            <person name="Messing J."/>
            <person name="Rokhsar D.S."/>
        </authorList>
    </citation>
    <scope>NUCLEOTIDE SEQUENCE [LARGE SCALE GENOMIC DNA]</scope>
    <source>
        <strain evidence="2">cv. BTx623</strain>
    </source>
</reference>
<sequence>MLLYSKLIYGYLNPGTRRLTEVQDSFLMDGWSQLSWTFLVGSGQTKAERDGGQVQDRKQRERSSAHCIHHSTLNFDLPGALRNQNPMPPSSRCLSAPCYTHVKHPVPCGTLLFLHLPMFYPYVWWRTEFGKVKYAVQISKTEKSA</sequence>
<dbReference type="EMBL" id="CM000763">
    <property type="protein sequence ID" value="KXG30976.1"/>
    <property type="molecule type" value="Genomic_DNA"/>
</dbReference>
<evidence type="ECO:0000313" key="1">
    <source>
        <dbReference type="EMBL" id="KXG30976.1"/>
    </source>
</evidence>
<dbReference type="Proteomes" id="UP000000768">
    <property type="component" value="Chromosome 4"/>
</dbReference>
<organism evidence="1 2">
    <name type="scientific">Sorghum bicolor</name>
    <name type="common">Sorghum</name>
    <name type="synonym">Sorghum vulgare</name>
    <dbReference type="NCBI Taxonomy" id="4558"/>
    <lineage>
        <taxon>Eukaryota</taxon>
        <taxon>Viridiplantae</taxon>
        <taxon>Streptophyta</taxon>
        <taxon>Embryophyta</taxon>
        <taxon>Tracheophyta</taxon>
        <taxon>Spermatophyta</taxon>
        <taxon>Magnoliopsida</taxon>
        <taxon>Liliopsida</taxon>
        <taxon>Poales</taxon>
        <taxon>Poaceae</taxon>
        <taxon>PACMAD clade</taxon>
        <taxon>Panicoideae</taxon>
        <taxon>Andropogonodae</taxon>
        <taxon>Andropogoneae</taxon>
        <taxon>Sorghinae</taxon>
        <taxon>Sorghum</taxon>
    </lineage>
</organism>
<keyword evidence="2" id="KW-1185">Reference proteome</keyword>
<dbReference type="InParanoid" id="A0A194YS24"/>
<accession>A0A194YS24</accession>
<proteinExistence type="predicted"/>